<reference evidence="4" key="1">
    <citation type="journal article" date="2014" name="Genome Announc.">
        <title>Genome sequence and annotation of Acremonium chrysogenum, producer of the beta-lactam antibiotic cephalosporin C.</title>
        <authorList>
            <person name="Terfehr D."/>
            <person name="Dahlmann T.A."/>
            <person name="Specht T."/>
            <person name="Zadra I."/>
            <person name="Kuernsteiner H."/>
            <person name="Kueck U."/>
        </authorList>
    </citation>
    <scope>NUCLEOTIDE SEQUENCE [LARGE SCALE GENOMIC DNA]</scope>
    <source>
        <strain evidence="4">ATCC 11550 / CBS 779.69 / DSM 880 / IAM 14645 / JCM 23072 / IMI 49137</strain>
    </source>
</reference>
<dbReference type="OrthoDB" id="5326588at2759"/>
<accession>A0A086TED1</accession>
<evidence type="ECO:0000256" key="2">
    <source>
        <dbReference type="SAM" id="MobiDB-lite"/>
    </source>
</evidence>
<comment type="caution">
    <text evidence="3">The sequence shown here is derived from an EMBL/GenBank/DDBJ whole genome shotgun (WGS) entry which is preliminary data.</text>
</comment>
<organism evidence="3 4">
    <name type="scientific">Hapsidospora chrysogenum (strain ATCC 11550 / CBS 779.69 / DSM 880 / IAM 14645 / JCM 23072 / IMI 49137)</name>
    <name type="common">Acremonium chrysogenum</name>
    <dbReference type="NCBI Taxonomy" id="857340"/>
    <lineage>
        <taxon>Eukaryota</taxon>
        <taxon>Fungi</taxon>
        <taxon>Dikarya</taxon>
        <taxon>Ascomycota</taxon>
        <taxon>Pezizomycotina</taxon>
        <taxon>Sordariomycetes</taxon>
        <taxon>Hypocreomycetidae</taxon>
        <taxon>Hypocreales</taxon>
        <taxon>Bionectriaceae</taxon>
        <taxon>Hapsidospora</taxon>
    </lineage>
</organism>
<evidence type="ECO:0000313" key="4">
    <source>
        <dbReference type="Proteomes" id="UP000029964"/>
    </source>
</evidence>
<keyword evidence="4" id="KW-1185">Reference proteome</keyword>
<protein>
    <submittedName>
        <fullName evidence="3">Uncharacterized protein</fullName>
    </submittedName>
</protein>
<dbReference type="Proteomes" id="UP000029964">
    <property type="component" value="Unassembled WGS sequence"/>
</dbReference>
<dbReference type="HOGENOM" id="CLU_002757_0_0_1"/>
<dbReference type="EMBL" id="JPKY01000007">
    <property type="protein sequence ID" value="KFH47713.1"/>
    <property type="molecule type" value="Genomic_DNA"/>
</dbReference>
<keyword evidence="1" id="KW-0175">Coiled coil</keyword>
<feature type="compositionally biased region" description="Acidic residues" evidence="2">
    <location>
        <begin position="411"/>
        <end position="428"/>
    </location>
</feature>
<sequence length="1056" mass="121984">MTSEQPSCQACTYEATHANGLFCRFHAKQAFGLYKGYKRRNAQLDALDANPPAYLKDAEVPLANENFQKIEEESVLREIHSHLFDTYVLLGTVIDARKLHHKHFYPLQVDYGHQAYLDKLSSRRHIVLRALGALDKRTAEVSYRKAQWLTWVRRVQEIEEANREKEQKKVKQEAALFMRHMKTLQARLDMMRQKEEKMRQDAHFLWIEVLDGGETAESNTKAKTRPAGEGQAPPKRCRKKPKPKAGAPSTSEPGPADMRGQSKLLAMQEKREKSIGSQSQDPDKSNIETEEEMRKRLREGDKKNLDNVWGPQVVGTLKNPYETLHETAPMADFEVESVVSDIREIKRLLFSRLLLGQASLLPAALRASSVEEFLNDAGVTETDLRDLCLKVSEPSLQDIRDARADFTRVDDAEEDVENETDDDDEEDDLEETMEDLINGAKRYAHLHTDHWEGDQVYQVSLFTQVQGHYCGKSIWNHASEKAMSRDGWLQFSVMAKDCDLKHASKLCRNRAEFSDLNLLTLWQYFPASNWAAWGRDSMIQQLQELGFFPYFIDFDAESMTMYNVVITELRHSWRIAEPRDAYKHMEPLLRTLTRDKDTMRTRKIKPGEDVNTLWDTLMDDRMQFLSVDTRGKSVTYRDSTDLHSPYMFYSAANAAEDKVLFPDESDSDKKKVPFREFKNGVNGMENGFLPSVARELARDLVALRERDPSFQALEEDKNEDNIWVLPRIWETGLMEARRENPKGERLVLLKRTGLEKSKKKSPRRGIRDMDKMEGLERDRSGGFKETFRAADLEPGATERFLEAQEKINTMLGSSHSGPTDWVWWLADILDWLGLRADYEEYAHDPSAPWPHSFIADDLLDVTALVTKFLDSSQCEDFRKLALFDPQERAKTRPDRRTPTSYEFRDKKFFAKFVQILHDKDNYYADIYPMDWSLAVRPIIARLYRAGVVAPAYFQNDVRLANGLVTANTEPHRPDKLDMFIEYEDRAKNYEHQRIPPGALRPDEWPRLRPIAQKFAGEEQGARFAVLRLWSAPHFYPLMLGLPNRQVTGFLDSAGRA</sequence>
<dbReference type="STRING" id="857340.A0A086TED1"/>
<name>A0A086TED1_HAPC1</name>
<dbReference type="AlphaFoldDB" id="A0A086TED1"/>
<feature type="coiled-coil region" evidence="1">
    <location>
        <begin position="155"/>
        <end position="201"/>
    </location>
</feature>
<evidence type="ECO:0000256" key="1">
    <source>
        <dbReference type="SAM" id="Coils"/>
    </source>
</evidence>
<feature type="region of interest" description="Disordered" evidence="2">
    <location>
        <begin position="215"/>
        <end position="304"/>
    </location>
</feature>
<feature type="region of interest" description="Disordered" evidence="2">
    <location>
        <begin position="409"/>
        <end position="428"/>
    </location>
</feature>
<feature type="compositionally biased region" description="Basic and acidic residues" evidence="2">
    <location>
        <begin position="281"/>
        <end position="304"/>
    </location>
</feature>
<evidence type="ECO:0000313" key="3">
    <source>
        <dbReference type="EMBL" id="KFH47713.1"/>
    </source>
</evidence>
<gene>
    <name evidence="3" type="ORF">ACRE_013240</name>
</gene>
<proteinExistence type="predicted"/>